<dbReference type="PANTHER" id="PTHR24305:SF166">
    <property type="entry name" value="CYTOCHROME P450 12A4, MITOCHONDRIAL-RELATED"/>
    <property type="match status" value="1"/>
</dbReference>
<evidence type="ECO:0000256" key="1">
    <source>
        <dbReference type="ARBA" id="ARBA00001971"/>
    </source>
</evidence>
<feature type="transmembrane region" description="Helical" evidence="14">
    <location>
        <begin position="30"/>
        <end position="48"/>
    </location>
</feature>
<comment type="cofactor">
    <cofactor evidence="1 13">
        <name>heme</name>
        <dbReference type="ChEBI" id="CHEBI:30413"/>
    </cofactor>
</comment>
<dbReference type="GO" id="GO:0004497">
    <property type="term" value="F:monooxygenase activity"/>
    <property type="evidence" value="ECO:0007669"/>
    <property type="project" value="UniProtKB-KW"/>
</dbReference>
<dbReference type="PRINTS" id="PR00465">
    <property type="entry name" value="EP450IV"/>
</dbReference>
<evidence type="ECO:0000313" key="15">
    <source>
        <dbReference type="EMBL" id="KAJ7364505.1"/>
    </source>
</evidence>
<feature type="transmembrane region" description="Helical" evidence="14">
    <location>
        <begin position="6"/>
        <end position="23"/>
    </location>
</feature>
<comment type="pathway">
    <text evidence="3">Secondary metabolite biosynthesis; terpenoid biosynthesis.</text>
</comment>
<dbReference type="AlphaFoldDB" id="A0AAD7APF1"/>
<evidence type="ECO:0000256" key="5">
    <source>
        <dbReference type="ARBA" id="ARBA00022617"/>
    </source>
</evidence>
<keyword evidence="11" id="KW-0503">Monooxygenase</keyword>
<proteinExistence type="inferred from homology"/>
<evidence type="ECO:0000256" key="9">
    <source>
        <dbReference type="ARBA" id="ARBA00023002"/>
    </source>
</evidence>
<comment type="subcellular location">
    <subcellularLocation>
        <location evidence="2">Membrane</location>
    </subcellularLocation>
</comment>
<dbReference type="SUPFAM" id="SSF48264">
    <property type="entry name" value="Cytochrome P450"/>
    <property type="match status" value="1"/>
</dbReference>
<evidence type="ECO:0000313" key="16">
    <source>
        <dbReference type="Proteomes" id="UP001218218"/>
    </source>
</evidence>
<gene>
    <name evidence="15" type="ORF">DFH08DRAFT_839444</name>
</gene>
<dbReference type="InterPro" id="IPR002403">
    <property type="entry name" value="Cyt_P450_E_grp-IV"/>
</dbReference>
<dbReference type="GO" id="GO:0016020">
    <property type="term" value="C:membrane"/>
    <property type="evidence" value="ECO:0007669"/>
    <property type="project" value="UniProtKB-SubCell"/>
</dbReference>
<keyword evidence="12 14" id="KW-0472">Membrane</keyword>
<keyword evidence="5 13" id="KW-0349">Heme</keyword>
<dbReference type="PANTHER" id="PTHR24305">
    <property type="entry name" value="CYTOCHROME P450"/>
    <property type="match status" value="1"/>
</dbReference>
<evidence type="ECO:0000256" key="12">
    <source>
        <dbReference type="ARBA" id="ARBA00023136"/>
    </source>
</evidence>
<evidence type="ECO:0000256" key="3">
    <source>
        <dbReference type="ARBA" id="ARBA00004721"/>
    </source>
</evidence>
<evidence type="ECO:0000256" key="11">
    <source>
        <dbReference type="ARBA" id="ARBA00023033"/>
    </source>
</evidence>
<sequence>MEGIILVLSAAGGLASWLFFHFIPVRGDHAAVFYAALVLSVYAATWVMDSETSLGLTAAVSGLYTAFTCLFTIIYRISPWHKLANYPGPFLYKISALALVPLSLQGKRNIVFDQLHAQYGDFVRVGPDSLSIKRKSGNTIIYGAGTHMEKTDSYIRPGHPEAVGLFFKLSSRELHAERRRLWSPAFSSAGIANYIPVLEKRTWQLMHCIERRQAHSADGYLDLSQAFCHWAYDFACDTVFGGLVSVEVMKSGDPDLIVDGHKRATVLLDSFGQSPWLTDIAWHLPIAKSQVRLINRLAQMTEKRIQMDSDTTMRDITSYFLDAGAHRPPLEDIKLDTLIAIQAGFESPSTTTSLACYFMLSTENGRQWDKLRDELDAAFPDPLGSLSTDVLAQLPYLNAVINEALRLGLANYVPRSVGKGGVMIDNKYIPEGVNVALAAYSLQRSPENFYPDPLEFRAERWLPGGLGPNSITDKSVLYSFSSGPYACIGKGLAYQEMRMVLARLVLTFNLELASDFDPNAFRKGILNARTTLFKVPLRMRAHRRPGITLLDPQ</sequence>
<dbReference type="Gene3D" id="1.10.630.10">
    <property type="entry name" value="Cytochrome P450"/>
    <property type="match status" value="1"/>
</dbReference>
<comment type="caution">
    <text evidence="15">The sequence shown here is derived from an EMBL/GenBank/DDBJ whole genome shotgun (WGS) entry which is preliminary data.</text>
</comment>
<dbReference type="GO" id="GO:0016705">
    <property type="term" value="F:oxidoreductase activity, acting on paired donors, with incorporation or reduction of molecular oxygen"/>
    <property type="evidence" value="ECO:0007669"/>
    <property type="project" value="InterPro"/>
</dbReference>
<accession>A0AAD7APF1</accession>
<dbReference type="Pfam" id="PF00067">
    <property type="entry name" value="p450"/>
    <property type="match status" value="1"/>
</dbReference>
<dbReference type="Proteomes" id="UP001218218">
    <property type="component" value="Unassembled WGS sequence"/>
</dbReference>
<evidence type="ECO:0000256" key="10">
    <source>
        <dbReference type="ARBA" id="ARBA00023004"/>
    </source>
</evidence>
<dbReference type="InterPro" id="IPR001128">
    <property type="entry name" value="Cyt_P450"/>
</dbReference>
<feature type="transmembrane region" description="Helical" evidence="14">
    <location>
        <begin position="54"/>
        <end position="75"/>
    </location>
</feature>
<reference evidence="15" key="1">
    <citation type="submission" date="2023-03" db="EMBL/GenBank/DDBJ databases">
        <title>Massive genome expansion in bonnet fungi (Mycena s.s.) driven by repeated elements and novel gene families across ecological guilds.</title>
        <authorList>
            <consortium name="Lawrence Berkeley National Laboratory"/>
            <person name="Harder C.B."/>
            <person name="Miyauchi S."/>
            <person name="Viragh M."/>
            <person name="Kuo A."/>
            <person name="Thoen E."/>
            <person name="Andreopoulos B."/>
            <person name="Lu D."/>
            <person name="Skrede I."/>
            <person name="Drula E."/>
            <person name="Henrissat B."/>
            <person name="Morin E."/>
            <person name="Kohler A."/>
            <person name="Barry K."/>
            <person name="LaButti K."/>
            <person name="Morin E."/>
            <person name="Salamov A."/>
            <person name="Lipzen A."/>
            <person name="Mereny Z."/>
            <person name="Hegedus B."/>
            <person name="Baldrian P."/>
            <person name="Stursova M."/>
            <person name="Weitz H."/>
            <person name="Taylor A."/>
            <person name="Grigoriev I.V."/>
            <person name="Nagy L.G."/>
            <person name="Martin F."/>
            <person name="Kauserud H."/>
        </authorList>
    </citation>
    <scope>NUCLEOTIDE SEQUENCE</scope>
    <source>
        <strain evidence="15">CBHHK002</strain>
    </source>
</reference>
<dbReference type="InterPro" id="IPR050121">
    <property type="entry name" value="Cytochrome_P450_monoxygenase"/>
</dbReference>
<evidence type="ECO:0000256" key="7">
    <source>
        <dbReference type="ARBA" id="ARBA00022723"/>
    </source>
</evidence>
<dbReference type="PRINTS" id="PR00385">
    <property type="entry name" value="P450"/>
</dbReference>
<keyword evidence="16" id="KW-1185">Reference proteome</keyword>
<evidence type="ECO:0000256" key="2">
    <source>
        <dbReference type="ARBA" id="ARBA00004370"/>
    </source>
</evidence>
<name>A0AAD7APF1_9AGAR</name>
<evidence type="ECO:0000256" key="6">
    <source>
        <dbReference type="ARBA" id="ARBA00022692"/>
    </source>
</evidence>
<keyword evidence="6 14" id="KW-0812">Transmembrane</keyword>
<feature type="binding site" description="axial binding residue" evidence="13">
    <location>
        <position position="487"/>
    </location>
    <ligand>
        <name>heme</name>
        <dbReference type="ChEBI" id="CHEBI:30413"/>
    </ligand>
    <ligandPart>
        <name>Fe</name>
        <dbReference type="ChEBI" id="CHEBI:18248"/>
    </ligandPart>
</feature>
<dbReference type="EMBL" id="JARIHO010000003">
    <property type="protein sequence ID" value="KAJ7364505.1"/>
    <property type="molecule type" value="Genomic_DNA"/>
</dbReference>
<dbReference type="InterPro" id="IPR036396">
    <property type="entry name" value="Cyt_P450_sf"/>
</dbReference>
<keyword evidence="7 13" id="KW-0479">Metal-binding</keyword>
<dbReference type="GO" id="GO:0005506">
    <property type="term" value="F:iron ion binding"/>
    <property type="evidence" value="ECO:0007669"/>
    <property type="project" value="InterPro"/>
</dbReference>
<keyword evidence="10 13" id="KW-0408">Iron</keyword>
<evidence type="ECO:0000256" key="14">
    <source>
        <dbReference type="SAM" id="Phobius"/>
    </source>
</evidence>
<protein>
    <submittedName>
        <fullName evidence="15">Cytochrome P450</fullName>
    </submittedName>
</protein>
<evidence type="ECO:0000256" key="13">
    <source>
        <dbReference type="PIRSR" id="PIRSR602403-1"/>
    </source>
</evidence>
<organism evidence="15 16">
    <name type="scientific">Mycena albidolilacea</name>
    <dbReference type="NCBI Taxonomy" id="1033008"/>
    <lineage>
        <taxon>Eukaryota</taxon>
        <taxon>Fungi</taxon>
        <taxon>Dikarya</taxon>
        <taxon>Basidiomycota</taxon>
        <taxon>Agaricomycotina</taxon>
        <taxon>Agaricomycetes</taxon>
        <taxon>Agaricomycetidae</taxon>
        <taxon>Agaricales</taxon>
        <taxon>Marasmiineae</taxon>
        <taxon>Mycenaceae</taxon>
        <taxon>Mycena</taxon>
    </lineage>
</organism>
<evidence type="ECO:0000256" key="4">
    <source>
        <dbReference type="ARBA" id="ARBA00010617"/>
    </source>
</evidence>
<dbReference type="GO" id="GO:0020037">
    <property type="term" value="F:heme binding"/>
    <property type="evidence" value="ECO:0007669"/>
    <property type="project" value="InterPro"/>
</dbReference>
<keyword evidence="9" id="KW-0560">Oxidoreductase</keyword>
<comment type="similarity">
    <text evidence="4">Belongs to the cytochrome P450 family.</text>
</comment>
<evidence type="ECO:0000256" key="8">
    <source>
        <dbReference type="ARBA" id="ARBA00022989"/>
    </source>
</evidence>
<keyword evidence="8 14" id="KW-1133">Transmembrane helix</keyword>